<feature type="transmembrane region" description="Helical" evidence="1">
    <location>
        <begin position="552"/>
        <end position="574"/>
    </location>
</feature>
<feature type="transmembrane region" description="Helical" evidence="1">
    <location>
        <begin position="120"/>
        <end position="137"/>
    </location>
</feature>
<feature type="transmembrane region" description="Helical" evidence="1">
    <location>
        <begin position="657"/>
        <end position="677"/>
    </location>
</feature>
<comment type="caution">
    <text evidence="2">The sequence shown here is derived from an EMBL/GenBank/DDBJ whole genome shotgun (WGS) entry which is preliminary data.</text>
</comment>
<dbReference type="EMBL" id="CAJVCH010073980">
    <property type="protein sequence ID" value="CAG7720820.1"/>
    <property type="molecule type" value="Genomic_DNA"/>
</dbReference>
<feature type="transmembrane region" description="Helical" evidence="1">
    <location>
        <begin position="337"/>
        <end position="354"/>
    </location>
</feature>
<keyword evidence="1" id="KW-0812">Transmembrane</keyword>
<organism evidence="2 3">
    <name type="scientific">Allacma fusca</name>
    <dbReference type="NCBI Taxonomy" id="39272"/>
    <lineage>
        <taxon>Eukaryota</taxon>
        <taxon>Metazoa</taxon>
        <taxon>Ecdysozoa</taxon>
        <taxon>Arthropoda</taxon>
        <taxon>Hexapoda</taxon>
        <taxon>Collembola</taxon>
        <taxon>Symphypleona</taxon>
        <taxon>Sminthuridae</taxon>
        <taxon>Allacma</taxon>
    </lineage>
</organism>
<gene>
    <name evidence="2" type="ORF">AFUS01_LOCUS10074</name>
</gene>
<protein>
    <recommendedName>
        <fullName evidence="4">Gustatory receptor</fullName>
    </recommendedName>
</protein>
<feature type="transmembrane region" description="Helical" evidence="1">
    <location>
        <begin position="181"/>
        <end position="199"/>
    </location>
</feature>
<feature type="transmembrane region" description="Helical" evidence="1">
    <location>
        <begin position="87"/>
        <end position="108"/>
    </location>
</feature>
<dbReference type="AlphaFoldDB" id="A0A8J2JID7"/>
<feature type="transmembrane region" description="Helical" evidence="1">
    <location>
        <begin position="801"/>
        <end position="820"/>
    </location>
</feature>
<feature type="transmembrane region" description="Helical" evidence="1">
    <location>
        <begin position="617"/>
        <end position="637"/>
    </location>
</feature>
<evidence type="ECO:0008006" key="4">
    <source>
        <dbReference type="Google" id="ProtNLM"/>
    </source>
</evidence>
<evidence type="ECO:0000256" key="1">
    <source>
        <dbReference type="SAM" id="Phobius"/>
    </source>
</evidence>
<evidence type="ECO:0000313" key="3">
    <source>
        <dbReference type="Proteomes" id="UP000708208"/>
    </source>
</evidence>
<keyword evidence="1" id="KW-0472">Membrane</keyword>
<feature type="transmembrane region" description="Helical" evidence="1">
    <location>
        <begin position="775"/>
        <end position="794"/>
    </location>
</feature>
<keyword evidence="1" id="KW-1133">Transmembrane helix</keyword>
<name>A0A8J2JID7_9HEXA</name>
<feature type="transmembrane region" description="Helical" evidence="1">
    <location>
        <begin position="220"/>
        <end position="239"/>
    </location>
</feature>
<reference evidence="2" key="1">
    <citation type="submission" date="2021-06" db="EMBL/GenBank/DDBJ databases">
        <authorList>
            <person name="Hodson N. C."/>
            <person name="Mongue J. A."/>
            <person name="Jaron S. K."/>
        </authorList>
    </citation>
    <scope>NUCLEOTIDE SEQUENCE</scope>
</reference>
<feature type="transmembrane region" description="Helical" evidence="1">
    <location>
        <begin position="884"/>
        <end position="905"/>
    </location>
</feature>
<keyword evidence="3" id="KW-1185">Reference proteome</keyword>
<accession>A0A8J2JID7</accession>
<proteinExistence type="predicted"/>
<sequence length="907" mass="105715">MSTRSMFPAFLNSAGKSTPNKMDLCVNIFNYFKFAGIFPVTVSPLNCHCQQTCRSDPTKDLNTCASNSEFISLAPSGPFTWLYRFNVLAFFTYLTFQVYSFLFSIFILKLRPEYIVRQSCWIVAASLMFITIVLILTRGQGICRVINQWKLLEDEILDFMSSEGRKVFRRDQNLKIRRVRVNYLLMAITTAGGITYHCFRNPFYRAYIYSFYEEDRSKPLDLTWMTLTVLVQPYILGWINWSLAFFFESISIQFSSSVSALLGLISYNNEDSLQNSFSPNLYRALNPMCEKGKINFQVQPTIVRRRKNDFEGYEASLEYFRLLKKLTSEYNAVFKNFYFWHHFFMIMIICFLFYSPLKRLEDEGLQDELAFASTAFFYLYRLYRVEVDAGGVNTASGEFIQSWREAMPGLMVSLTNSDRKESEDALIFKEKFRRCSEFGISIGDFCVINSGSVLTLGFNFGGKNQRMDLRLKIFIFFKYAGIFLVKVSPSTNQQIRNSGHTRANIQQFISLAPSGIFSWLYRFNVFAFLAYFVFQIYSILYSIYILKLRPEYIVRQSCWISAASLVFIAVILILTKGQEICRLINQWTLLEDDILGFVSSDRNIDFKRVQNRNILRIGINYFIMAIVNGAGVTYHCFNHPFYRAYIYSFYEADQTKPLHVPWMTLTVLVQSYILGWINWSHVFFFEFISIQFSSNVSALLSLISYNEDCLQYFPSPKFYRALNNMYMNGKIRFQVQPAIVRRRKNDLERCGASLEYFRLLKQLTWEYNAVFKNVYFWHHCFMIIMLCFLFYSPVKPLEDESLQDTLAFSSTAFFFLYRLYRVEVNAGRVNTASGAFIQSWKEALPGLMASLPNFEPKQLWEALSLKEKLRACSEFGISIGDFCVINSSSVLILGSIVTTYLIVLLQF</sequence>
<evidence type="ECO:0000313" key="2">
    <source>
        <dbReference type="EMBL" id="CAG7720820.1"/>
    </source>
</evidence>
<dbReference type="Proteomes" id="UP000708208">
    <property type="component" value="Unassembled WGS sequence"/>
</dbReference>
<feature type="transmembrane region" description="Helical" evidence="1">
    <location>
        <begin position="528"/>
        <end position="546"/>
    </location>
</feature>